<comment type="caution">
    <text evidence="1">The sequence shown here is derived from an EMBL/GenBank/DDBJ whole genome shotgun (WGS) entry which is preliminary data.</text>
</comment>
<reference evidence="1" key="1">
    <citation type="journal article" date="2019" name="bioRxiv">
        <title>The Genome of the Zebra Mussel, Dreissena polymorpha: A Resource for Invasive Species Research.</title>
        <authorList>
            <person name="McCartney M.A."/>
            <person name="Auch B."/>
            <person name="Kono T."/>
            <person name="Mallez S."/>
            <person name="Zhang Y."/>
            <person name="Obille A."/>
            <person name="Becker A."/>
            <person name="Abrahante J.E."/>
            <person name="Garbe J."/>
            <person name="Badalamenti J.P."/>
            <person name="Herman A."/>
            <person name="Mangelson H."/>
            <person name="Liachko I."/>
            <person name="Sullivan S."/>
            <person name="Sone E.D."/>
            <person name="Koren S."/>
            <person name="Silverstein K.A.T."/>
            <person name="Beckman K.B."/>
            <person name="Gohl D.M."/>
        </authorList>
    </citation>
    <scope>NUCLEOTIDE SEQUENCE</scope>
    <source>
        <strain evidence="1">Duluth1</strain>
        <tissue evidence="1">Whole animal</tissue>
    </source>
</reference>
<reference evidence="1" key="2">
    <citation type="submission" date="2020-11" db="EMBL/GenBank/DDBJ databases">
        <authorList>
            <person name="McCartney M.A."/>
            <person name="Auch B."/>
            <person name="Kono T."/>
            <person name="Mallez S."/>
            <person name="Becker A."/>
            <person name="Gohl D.M."/>
            <person name="Silverstein K.A.T."/>
            <person name="Koren S."/>
            <person name="Bechman K.B."/>
            <person name="Herman A."/>
            <person name="Abrahante J.E."/>
            <person name="Garbe J."/>
        </authorList>
    </citation>
    <scope>NUCLEOTIDE SEQUENCE</scope>
    <source>
        <strain evidence="1">Duluth1</strain>
        <tissue evidence="1">Whole animal</tissue>
    </source>
</reference>
<dbReference type="EMBL" id="JAIWYP010000001">
    <property type="protein sequence ID" value="KAH3876519.1"/>
    <property type="molecule type" value="Genomic_DNA"/>
</dbReference>
<evidence type="ECO:0000313" key="1">
    <source>
        <dbReference type="EMBL" id="KAH3876519.1"/>
    </source>
</evidence>
<organism evidence="1 2">
    <name type="scientific">Dreissena polymorpha</name>
    <name type="common">Zebra mussel</name>
    <name type="synonym">Mytilus polymorpha</name>
    <dbReference type="NCBI Taxonomy" id="45954"/>
    <lineage>
        <taxon>Eukaryota</taxon>
        <taxon>Metazoa</taxon>
        <taxon>Spiralia</taxon>
        <taxon>Lophotrochozoa</taxon>
        <taxon>Mollusca</taxon>
        <taxon>Bivalvia</taxon>
        <taxon>Autobranchia</taxon>
        <taxon>Heteroconchia</taxon>
        <taxon>Euheterodonta</taxon>
        <taxon>Imparidentia</taxon>
        <taxon>Neoheterodontei</taxon>
        <taxon>Myida</taxon>
        <taxon>Dreissenoidea</taxon>
        <taxon>Dreissenidae</taxon>
        <taxon>Dreissena</taxon>
    </lineage>
</organism>
<keyword evidence="2" id="KW-1185">Reference proteome</keyword>
<accession>A0A9D4MIV1</accession>
<gene>
    <name evidence="1" type="ORF">DPMN_000364</name>
</gene>
<evidence type="ECO:0000313" key="2">
    <source>
        <dbReference type="Proteomes" id="UP000828390"/>
    </source>
</evidence>
<protein>
    <submittedName>
        <fullName evidence="1">Uncharacterized protein</fullName>
    </submittedName>
</protein>
<dbReference type="AlphaFoldDB" id="A0A9D4MIV1"/>
<proteinExistence type="predicted"/>
<dbReference type="Proteomes" id="UP000828390">
    <property type="component" value="Unassembled WGS sequence"/>
</dbReference>
<sequence>MRLSMPAYETEFAEEDIMNDIEKYGGGFDNMEPFQYGDPQEPAYGKIELDGLPDDVTLQTKAKRYYEFLGKRNGQVTDLFKSPHFGKRWNEFIGKRSAALRNQYPKRYMEFIGKRAPSNYRINNLK</sequence>
<name>A0A9D4MIV1_DREPO</name>